<dbReference type="Proteomes" id="UP001162164">
    <property type="component" value="Unassembled WGS sequence"/>
</dbReference>
<evidence type="ECO:0000313" key="1">
    <source>
        <dbReference type="EMBL" id="KAJ8951660.1"/>
    </source>
</evidence>
<gene>
    <name evidence="1" type="ORF">NQ317_019733</name>
</gene>
<accession>A0ABQ9IRN8</accession>
<organism evidence="1 2">
    <name type="scientific">Molorchus minor</name>
    <dbReference type="NCBI Taxonomy" id="1323400"/>
    <lineage>
        <taxon>Eukaryota</taxon>
        <taxon>Metazoa</taxon>
        <taxon>Ecdysozoa</taxon>
        <taxon>Arthropoda</taxon>
        <taxon>Hexapoda</taxon>
        <taxon>Insecta</taxon>
        <taxon>Pterygota</taxon>
        <taxon>Neoptera</taxon>
        <taxon>Endopterygota</taxon>
        <taxon>Coleoptera</taxon>
        <taxon>Polyphaga</taxon>
        <taxon>Cucujiformia</taxon>
        <taxon>Chrysomeloidea</taxon>
        <taxon>Cerambycidae</taxon>
        <taxon>Lamiinae</taxon>
        <taxon>Monochamini</taxon>
        <taxon>Molorchus</taxon>
    </lineage>
</organism>
<sequence length="59" mass="7128">MLETVIDGDERKRKERFNTLGRETSKKELEYLKPFLPKNRGKIYKMPYSEMQTWSDLTT</sequence>
<name>A0ABQ9IRN8_9CUCU</name>
<comment type="caution">
    <text evidence="1">The sequence shown here is derived from an EMBL/GenBank/DDBJ whole genome shotgun (WGS) entry which is preliminary data.</text>
</comment>
<dbReference type="EMBL" id="JAPWTJ010003808">
    <property type="protein sequence ID" value="KAJ8951660.1"/>
    <property type="molecule type" value="Genomic_DNA"/>
</dbReference>
<evidence type="ECO:0000313" key="2">
    <source>
        <dbReference type="Proteomes" id="UP001162164"/>
    </source>
</evidence>
<protein>
    <submittedName>
        <fullName evidence="1">Uncharacterized protein</fullName>
    </submittedName>
</protein>
<keyword evidence="2" id="KW-1185">Reference proteome</keyword>
<proteinExistence type="predicted"/>
<reference evidence="1" key="1">
    <citation type="journal article" date="2023" name="Insect Mol. Biol.">
        <title>Genome sequencing provides insights into the evolution of gene families encoding plant cell wall-degrading enzymes in longhorned beetles.</title>
        <authorList>
            <person name="Shin N.R."/>
            <person name="Okamura Y."/>
            <person name="Kirsch R."/>
            <person name="Pauchet Y."/>
        </authorList>
    </citation>
    <scope>NUCLEOTIDE SEQUENCE</scope>
    <source>
        <strain evidence="1">MMC_N1</strain>
    </source>
</reference>